<dbReference type="GO" id="GO:0006397">
    <property type="term" value="P:mRNA processing"/>
    <property type="evidence" value="ECO:0007669"/>
    <property type="project" value="UniProtKB-KW"/>
</dbReference>
<dbReference type="InterPro" id="IPR008409">
    <property type="entry name" value="SPF27"/>
</dbReference>
<evidence type="ECO:0000256" key="7">
    <source>
        <dbReference type="SAM" id="Coils"/>
    </source>
</evidence>
<evidence type="ECO:0000256" key="4">
    <source>
        <dbReference type="ARBA" id="ARBA00022728"/>
    </source>
</evidence>
<feature type="coiled-coil region" evidence="7">
    <location>
        <begin position="159"/>
        <end position="232"/>
    </location>
</feature>
<dbReference type="GO" id="GO:0071011">
    <property type="term" value="C:precatalytic spliceosome"/>
    <property type="evidence" value="ECO:0007669"/>
    <property type="project" value="TreeGrafter"/>
</dbReference>
<dbReference type="GO" id="GO:0008380">
    <property type="term" value="P:RNA splicing"/>
    <property type="evidence" value="ECO:0007669"/>
    <property type="project" value="UniProtKB-KW"/>
</dbReference>
<accession>A0A446BHX7</accession>
<keyword evidence="7" id="KW-0175">Coiled coil</keyword>
<dbReference type="GO" id="GO:0071013">
    <property type="term" value="C:catalytic step 2 spliceosome"/>
    <property type="evidence" value="ECO:0007669"/>
    <property type="project" value="TreeGrafter"/>
</dbReference>
<keyword evidence="6" id="KW-0539">Nucleus</keyword>
<dbReference type="AlphaFoldDB" id="A0A446BHX7"/>
<dbReference type="GO" id="GO:0000974">
    <property type="term" value="C:Prp19 complex"/>
    <property type="evidence" value="ECO:0007669"/>
    <property type="project" value="TreeGrafter"/>
</dbReference>
<protein>
    <submittedName>
        <fullName evidence="9">8e3ccfa3-b9c2-4bc8-be58-88fab28f468c</fullName>
    </submittedName>
</protein>
<evidence type="ECO:0000256" key="2">
    <source>
        <dbReference type="ARBA" id="ARBA00010788"/>
    </source>
</evidence>
<evidence type="ECO:0000256" key="1">
    <source>
        <dbReference type="ARBA" id="ARBA00004123"/>
    </source>
</evidence>
<feature type="region of interest" description="Disordered" evidence="8">
    <location>
        <begin position="71"/>
        <end position="92"/>
    </location>
</feature>
<sequence>MPSITTVHESLPYIDADPTPAERAAAEALIAEERALVPDDPHHALLPPSPTTTRFLTPLLVAELSRLSTAAAEQASTDTDTTTTTPRPLPKLSALDLTRYEAPTPPSPTALAALPRSEAAQQLQEALARAYTSHSYVASRRAHLALLDSYGKNAWLVGNEALEGEVRAVERELAETRRAIDEVTAQRREMQDGAGAELRGLEEAWRRGVGRVLETEAAAERVRREVLELRRRAAS</sequence>
<comment type="subcellular location">
    <subcellularLocation>
        <location evidence="1">Nucleus</location>
    </subcellularLocation>
</comment>
<proteinExistence type="inferred from homology"/>
<gene>
    <name evidence="9" type="ORF">TT172_LOCUS4514</name>
</gene>
<keyword evidence="3" id="KW-0507">mRNA processing</keyword>
<evidence type="ECO:0000256" key="5">
    <source>
        <dbReference type="ARBA" id="ARBA00023187"/>
    </source>
</evidence>
<reference evidence="9 10" key="1">
    <citation type="submission" date="2018-04" db="EMBL/GenBank/DDBJ databases">
        <authorList>
            <person name="Huttner S."/>
            <person name="Dainat J."/>
        </authorList>
    </citation>
    <scope>NUCLEOTIDE SEQUENCE [LARGE SCALE GENOMIC DNA]</scope>
</reference>
<name>A0A446BHX7_9PEZI</name>
<dbReference type="PANTHER" id="PTHR13296:SF0">
    <property type="entry name" value="PRE-MRNA-SPLICING FACTOR SPF27"/>
    <property type="match status" value="1"/>
</dbReference>
<dbReference type="Proteomes" id="UP000289323">
    <property type="component" value="Unassembled WGS sequence"/>
</dbReference>
<dbReference type="Pfam" id="PF05700">
    <property type="entry name" value="BCAS2"/>
    <property type="match status" value="1"/>
</dbReference>
<comment type="similarity">
    <text evidence="2">Belongs to the SPF27 family.</text>
</comment>
<evidence type="ECO:0000256" key="6">
    <source>
        <dbReference type="ARBA" id="ARBA00023242"/>
    </source>
</evidence>
<evidence type="ECO:0000313" key="10">
    <source>
        <dbReference type="Proteomes" id="UP000289323"/>
    </source>
</evidence>
<evidence type="ECO:0000256" key="8">
    <source>
        <dbReference type="SAM" id="MobiDB-lite"/>
    </source>
</evidence>
<keyword evidence="4" id="KW-0747">Spliceosome</keyword>
<evidence type="ECO:0000256" key="3">
    <source>
        <dbReference type="ARBA" id="ARBA00022664"/>
    </source>
</evidence>
<dbReference type="PANTHER" id="PTHR13296">
    <property type="entry name" value="BCAS2 PROTEIN"/>
    <property type="match status" value="1"/>
</dbReference>
<keyword evidence="5" id="KW-0508">mRNA splicing</keyword>
<organism evidence="9 10">
    <name type="scientific">Thermothielavioides terrestris</name>
    <dbReference type="NCBI Taxonomy" id="2587410"/>
    <lineage>
        <taxon>Eukaryota</taxon>
        <taxon>Fungi</taxon>
        <taxon>Dikarya</taxon>
        <taxon>Ascomycota</taxon>
        <taxon>Pezizomycotina</taxon>
        <taxon>Sordariomycetes</taxon>
        <taxon>Sordariomycetidae</taxon>
        <taxon>Sordariales</taxon>
        <taxon>Chaetomiaceae</taxon>
        <taxon>Thermothielavioides</taxon>
    </lineage>
</organism>
<dbReference type="EMBL" id="OUUZ01000008">
    <property type="protein sequence ID" value="SPQ22095.1"/>
    <property type="molecule type" value="Genomic_DNA"/>
</dbReference>
<evidence type="ECO:0000313" key="9">
    <source>
        <dbReference type="EMBL" id="SPQ22095.1"/>
    </source>
</evidence>